<feature type="domain" description="tRNA pseudouridylate synthase B C-terminal" evidence="7">
    <location>
        <begin position="163"/>
        <end position="221"/>
    </location>
</feature>
<feature type="domain" description="Pseudouridine synthase II N-terminal" evidence="6">
    <location>
        <begin position="11"/>
        <end position="162"/>
    </location>
</feature>
<dbReference type="Gene3D" id="3.30.2350.10">
    <property type="entry name" value="Pseudouridine synthase"/>
    <property type="match status" value="1"/>
</dbReference>
<dbReference type="GO" id="GO:1990481">
    <property type="term" value="P:mRNA pseudouridine synthesis"/>
    <property type="evidence" value="ECO:0007669"/>
    <property type="project" value="TreeGrafter"/>
</dbReference>
<dbReference type="Proteomes" id="UP000319353">
    <property type="component" value="Unassembled WGS sequence"/>
</dbReference>
<comment type="catalytic activity">
    <reaction evidence="1 5">
        <text>uridine(55) in tRNA = pseudouridine(55) in tRNA</text>
        <dbReference type="Rhea" id="RHEA:42532"/>
        <dbReference type="Rhea" id="RHEA-COMP:10101"/>
        <dbReference type="Rhea" id="RHEA-COMP:10102"/>
        <dbReference type="ChEBI" id="CHEBI:65314"/>
        <dbReference type="ChEBI" id="CHEBI:65315"/>
        <dbReference type="EC" id="5.4.99.25"/>
    </reaction>
</comment>
<dbReference type="InterPro" id="IPR002501">
    <property type="entry name" value="PsdUridine_synth_N"/>
</dbReference>
<dbReference type="EC" id="5.4.99.25" evidence="5"/>
<dbReference type="InterPro" id="IPR014780">
    <property type="entry name" value="tRNA_psdUridine_synth_TruB"/>
</dbReference>
<sequence length="287" mass="31516">MTSHDVVDAVRRLAGTRRVGHTGTLDPGASGVLVLALEHATRIAEFLADVDKEYRVEITFGRSTDSGDAYGRTVREASSVEPTAEQVASVLPRFVGEIQQIPPMASAVHVGGRRLYELSRQGAVVEVPPRCVHIYALDLKEFFPTSPPRAMLHVACSKGTYIRRLCSDLGDALDCGAYASFMVRTRVGRYEIASSATLEELQALAEQERFREALLPMDDALAEFPAVDLLPPQRQAAVHGQPIPLFRVAHWQRLLGAKVVKLRDAGRLVALARVEEGLLKPFKVLRD</sequence>
<evidence type="ECO:0000256" key="4">
    <source>
        <dbReference type="ARBA" id="ARBA00023235"/>
    </source>
</evidence>
<dbReference type="Pfam" id="PF01509">
    <property type="entry name" value="TruB_N"/>
    <property type="match status" value="1"/>
</dbReference>
<dbReference type="PANTHER" id="PTHR13767">
    <property type="entry name" value="TRNA-PSEUDOURIDINE SYNTHASE"/>
    <property type="match status" value="1"/>
</dbReference>
<comment type="caution">
    <text evidence="8">The sequence shown here is derived from an EMBL/GenBank/DDBJ whole genome shotgun (WGS) entry which is preliminary data.</text>
</comment>
<dbReference type="InterPro" id="IPR020103">
    <property type="entry name" value="PsdUridine_synth_cat_dom_sf"/>
</dbReference>
<dbReference type="HAMAP" id="MF_01080">
    <property type="entry name" value="TruB_bact"/>
    <property type="match status" value="1"/>
</dbReference>
<dbReference type="Pfam" id="PF16198">
    <property type="entry name" value="TruB_C_2"/>
    <property type="match status" value="1"/>
</dbReference>
<organism evidence="8 9">
    <name type="scientific">Candidatus Segetimicrobium genomatis</name>
    <dbReference type="NCBI Taxonomy" id="2569760"/>
    <lineage>
        <taxon>Bacteria</taxon>
        <taxon>Bacillati</taxon>
        <taxon>Candidatus Sysuimicrobiota</taxon>
        <taxon>Candidatus Sysuimicrobiia</taxon>
        <taxon>Candidatus Sysuimicrobiales</taxon>
        <taxon>Candidatus Segetimicrobiaceae</taxon>
        <taxon>Candidatus Segetimicrobium</taxon>
    </lineage>
</organism>
<dbReference type="GO" id="GO:0031119">
    <property type="term" value="P:tRNA pseudouridine synthesis"/>
    <property type="evidence" value="ECO:0007669"/>
    <property type="project" value="UniProtKB-UniRule"/>
</dbReference>
<name>A0A537L0N7_9BACT</name>
<dbReference type="PANTHER" id="PTHR13767:SF2">
    <property type="entry name" value="PSEUDOURIDYLATE SYNTHASE TRUB1"/>
    <property type="match status" value="1"/>
</dbReference>
<dbReference type="GO" id="GO:0003723">
    <property type="term" value="F:RNA binding"/>
    <property type="evidence" value="ECO:0007669"/>
    <property type="project" value="InterPro"/>
</dbReference>
<dbReference type="EMBL" id="VBAL01000095">
    <property type="protein sequence ID" value="TMJ01564.1"/>
    <property type="molecule type" value="Genomic_DNA"/>
</dbReference>
<evidence type="ECO:0000313" key="9">
    <source>
        <dbReference type="Proteomes" id="UP000319353"/>
    </source>
</evidence>
<protein>
    <recommendedName>
        <fullName evidence="5">tRNA pseudouridine synthase B</fullName>
        <ecNumber evidence="5">5.4.99.25</ecNumber>
    </recommendedName>
    <alternativeName>
        <fullName evidence="5">tRNA pseudouridine(55) synthase</fullName>
        <shortName evidence="5">Psi55 synthase</shortName>
    </alternativeName>
    <alternativeName>
        <fullName evidence="5">tRNA pseudouridylate synthase</fullName>
    </alternativeName>
    <alternativeName>
        <fullName evidence="5">tRNA-uridine isomerase</fullName>
    </alternativeName>
</protein>
<comment type="similarity">
    <text evidence="2 5">Belongs to the pseudouridine synthase TruB family. Type 1 subfamily.</text>
</comment>
<evidence type="ECO:0000256" key="3">
    <source>
        <dbReference type="ARBA" id="ARBA00022694"/>
    </source>
</evidence>
<evidence type="ECO:0000256" key="1">
    <source>
        <dbReference type="ARBA" id="ARBA00000385"/>
    </source>
</evidence>
<dbReference type="GO" id="GO:0160148">
    <property type="term" value="F:tRNA pseudouridine(55) synthase activity"/>
    <property type="evidence" value="ECO:0007669"/>
    <property type="project" value="UniProtKB-EC"/>
</dbReference>
<accession>A0A537L0N7</accession>
<proteinExistence type="inferred from homology"/>
<dbReference type="NCBIfam" id="TIGR00431">
    <property type="entry name" value="TruB"/>
    <property type="match status" value="1"/>
</dbReference>
<dbReference type="AlphaFoldDB" id="A0A537L0N7"/>
<evidence type="ECO:0000256" key="5">
    <source>
        <dbReference type="HAMAP-Rule" id="MF_01080"/>
    </source>
</evidence>
<dbReference type="SUPFAM" id="SSF55120">
    <property type="entry name" value="Pseudouridine synthase"/>
    <property type="match status" value="1"/>
</dbReference>
<dbReference type="CDD" id="cd02573">
    <property type="entry name" value="PseudoU_synth_EcTruB"/>
    <property type="match status" value="1"/>
</dbReference>
<reference evidence="8 9" key="1">
    <citation type="journal article" date="2019" name="Nat. Microbiol.">
        <title>Mediterranean grassland soil C-N compound turnover is dependent on rainfall and depth, and is mediated by genomically divergent microorganisms.</title>
        <authorList>
            <person name="Diamond S."/>
            <person name="Andeer P.F."/>
            <person name="Li Z."/>
            <person name="Crits-Christoph A."/>
            <person name="Burstein D."/>
            <person name="Anantharaman K."/>
            <person name="Lane K.R."/>
            <person name="Thomas B.C."/>
            <person name="Pan C."/>
            <person name="Northen T.R."/>
            <person name="Banfield J.F."/>
        </authorList>
    </citation>
    <scope>NUCLEOTIDE SEQUENCE [LARGE SCALE GENOMIC DNA]</scope>
    <source>
        <strain evidence="8">NP_4</strain>
    </source>
</reference>
<evidence type="ECO:0000256" key="2">
    <source>
        <dbReference type="ARBA" id="ARBA00005642"/>
    </source>
</evidence>
<keyword evidence="4 5" id="KW-0413">Isomerase</keyword>
<evidence type="ECO:0000313" key="8">
    <source>
        <dbReference type="EMBL" id="TMJ01564.1"/>
    </source>
</evidence>
<dbReference type="InterPro" id="IPR032819">
    <property type="entry name" value="TruB_C"/>
</dbReference>
<keyword evidence="3 5" id="KW-0819">tRNA processing</keyword>
<gene>
    <name evidence="5 8" type="primary">truB</name>
    <name evidence="8" type="ORF">E6H01_07770</name>
</gene>
<evidence type="ECO:0000259" key="7">
    <source>
        <dbReference type="Pfam" id="PF16198"/>
    </source>
</evidence>
<feature type="active site" description="Nucleophile" evidence="5">
    <location>
        <position position="26"/>
    </location>
</feature>
<comment type="function">
    <text evidence="5">Responsible for synthesis of pseudouridine from uracil-55 in the psi GC loop of transfer RNAs.</text>
</comment>
<evidence type="ECO:0000259" key="6">
    <source>
        <dbReference type="Pfam" id="PF01509"/>
    </source>
</evidence>